<sequence>MRHPEIVWAQHSERVFLTIELPDAKSPVVKIEPQGKLKFSATAGASDEKYEVELELFKEINVEASKISTGARQIFVVIEKAEKMWWPRLIKSEGRAPPYLKVDWNKWVDEDEENEVGGGGGGAEDFELGGLGDLSNFDMGGNEADSDDEDPETLPDASKKTDTATTLEKTADPEELPDAAKAES</sequence>
<dbReference type="EMBL" id="GL377699">
    <property type="protein sequence ID" value="EFJ06560.1"/>
    <property type="molecule type" value="Genomic_DNA"/>
</dbReference>
<protein>
    <recommendedName>
        <fullName evidence="3">CS domain-containing protein</fullName>
    </recommendedName>
</protein>
<dbReference type="GO" id="GO:0051131">
    <property type="term" value="P:chaperone-mediated protein complex assembly"/>
    <property type="evidence" value="ECO:0000318"/>
    <property type="project" value="GO_Central"/>
</dbReference>
<dbReference type="GO" id="GO:0005829">
    <property type="term" value="C:cytosol"/>
    <property type="evidence" value="ECO:0000318"/>
    <property type="project" value="GO_Central"/>
</dbReference>
<comment type="similarity">
    <text evidence="1">Belongs to the p23/wos2 family.</text>
</comment>
<dbReference type="Pfam" id="PF04969">
    <property type="entry name" value="CS"/>
    <property type="match status" value="1"/>
</dbReference>
<evidence type="ECO:0000256" key="1">
    <source>
        <dbReference type="ARBA" id="ARBA00025733"/>
    </source>
</evidence>
<feature type="region of interest" description="Disordered" evidence="2">
    <location>
        <begin position="112"/>
        <end position="184"/>
    </location>
</feature>
<dbReference type="AlphaFoldDB" id="D8T9W3"/>
<evidence type="ECO:0000313" key="5">
    <source>
        <dbReference type="Proteomes" id="UP000001514"/>
    </source>
</evidence>
<dbReference type="FunFam" id="2.60.40.790:FF:000013">
    <property type="entry name" value="Very-long-chain (3R)-3-hydroxyacyl-CoA dehydratase"/>
    <property type="match status" value="1"/>
</dbReference>
<dbReference type="Proteomes" id="UP000001514">
    <property type="component" value="Unassembled WGS sequence"/>
</dbReference>
<accession>D8T9W3</accession>
<dbReference type="Gene3D" id="2.60.40.790">
    <property type="match status" value="1"/>
</dbReference>
<dbReference type="eggNOG" id="KOG3158">
    <property type="taxonomic scope" value="Eukaryota"/>
</dbReference>
<dbReference type="PANTHER" id="PTHR22932:SF1">
    <property type="entry name" value="CO-CHAPERONE PROTEIN DAF-41"/>
    <property type="match status" value="1"/>
</dbReference>
<dbReference type="PROSITE" id="PS51203">
    <property type="entry name" value="CS"/>
    <property type="match status" value="1"/>
</dbReference>
<keyword evidence="5" id="KW-1185">Reference proteome</keyword>
<dbReference type="PANTHER" id="PTHR22932">
    <property type="entry name" value="TELOMERASE-BINDING PROTEIN P23 HSP90 CO-CHAPERONE"/>
    <property type="match status" value="1"/>
</dbReference>
<dbReference type="GO" id="GO:0005634">
    <property type="term" value="C:nucleus"/>
    <property type="evidence" value="ECO:0000318"/>
    <property type="project" value="GO_Central"/>
</dbReference>
<dbReference type="InterPro" id="IPR045250">
    <property type="entry name" value="p23-like"/>
</dbReference>
<dbReference type="OMA" id="NALGMNM"/>
<dbReference type="GO" id="GO:0051087">
    <property type="term" value="F:protein-folding chaperone binding"/>
    <property type="evidence" value="ECO:0000318"/>
    <property type="project" value="GO_Central"/>
</dbReference>
<dbReference type="STRING" id="88036.D8T9W3"/>
<dbReference type="GO" id="GO:0101031">
    <property type="term" value="C:protein folding chaperone complex"/>
    <property type="evidence" value="ECO:0007669"/>
    <property type="project" value="UniProtKB-ARBA"/>
</dbReference>
<dbReference type="InterPro" id="IPR007052">
    <property type="entry name" value="CS_dom"/>
</dbReference>
<feature type="domain" description="CS" evidence="3">
    <location>
        <begin position="1"/>
        <end position="90"/>
    </location>
</feature>
<dbReference type="Gramene" id="EFJ06560">
    <property type="protein sequence ID" value="EFJ06560"/>
    <property type="gene ID" value="SELMODRAFT_186712"/>
</dbReference>
<dbReference type="OrthoDB" id="1564555at2759"/>
<dbReference type="SUPFAM" id="SSF49764">
    <property type="entry name" value="HSP20-like chaperones"/>
    <property type="match status" value="1"/>
</dbReference>
<gene>
    <name evidence="4" type="ORF">SELMODRAFT_186712</name>
</gene>
<dbReference type="InterPro" id="IPR008978">
    <property type="entry name" value="HSP20-like_chaperone"/>
</dbReference>
<proteinExistence type="inferred from homology"/>
<feature type="compositionally biased region" description="Acidic residues" evidence="2">
    <location>
        <begin position="144"/>
        <end position="153"/>
    </location>
</feature>
<organism evidence="5">
    <name type="scientific">Selaginella moellendorffii</name>
    <name type="common">Spikemoss</name>
    <dbReference type="NCBI Taxonomy" id="88036"/>
    <lineage>
        <taxon>Eukaryota</taxon>
        <taxon>Viridiplantae</taxon>
        <taxon>Streptophyta</taxon>
        <taxon>Embryophyta</taxon>
        <taxon>Tracheophyta</taxon>
        <taxon>Lycopodiopsida</taxon>
        <taxon>Selaginellales</taxon>
        <taxon>Selaginellaceae</taxon>
        <taxon>Selaginella</taxon>
    </lineage>
</organism>
<dbReference type="InParanoid" id="D8T9W3"/>
<dbReference type="HOGENOM" id="CLU_078883_2_1_1"/>
<reference evidence="4 5" key="1">
    <citation type="journal article" date="2011" name="Science">
        <title>The Selaginella genome identifies genetic changes associated with the evolution of vascular plants.</title>
        <authorList>
            <person name="Banks J.A."/>
            <person name="Nishiyama T."/>
            <person name="Hasebe M."/>
            <person name="Bowman J.L."/>
            <person name="Gribskov M."/>
            <person name="dePamphilis C."/>
            <person name="Albert V.A."/>
            <person name="Aono N."/>
            <person name="Aoyama T."/>
            <person name="Ambrose B.A."/>
            <person name="Ashton N.W."/>
            <person name="Axtell M.J."/>
            <person name="Barker E."/>
            <person name="Barker M.S."/>
            <person name="Bennetzen J.L."/>
            <person name="Bonawitz N.D."/>
            <person name="Chapple C."/>
            <person name="Cheng C."/>
            <person name="Correa L.G."/>
            <person name="Dacre M."/>
            <person name="DeBarry J."/>
            <person name="Dreyer I."/>
            <person name="Elias M."/>
            <person name="Engstrom E.M."/>
            <person name="Estelle M."/>
            <person name="Feng L."/>
            <person name="Finet C."/>
            <person name="Floyd S.K."/>
            <person name="Frommer W.B."/>
            <person name="Fujita T."/>
            <person name="Gramzow L."/>
            <person name="Gutensohn M."/>
            <person name="Harholt J."/>
            <person name="Hattori M."/>
            <person name="Heyl A."/>
            <person name="Hirai T."/>
            <person name="Hiwatashi Y."/>
            <person name="Ishikawa M."/>
            <person name="Iwata M."/>
            <person name="Karol K.G."/>
            <person name="Koehler B."/>
            <person name="Kolukisaoglu U."/>
            <person name="Kubo M."/>
            <person name="Kurata T."/>
            <person name="Lalonde S."/>
            <person name="Li K."/>
            <person name="Li Y."/>
            <person name="Litt A."/>
            <person name="Lyons E."/>
            <person name="Manning G."/>
            <person name="Maruyama T."/>
            <person name="Michael T.P."/>
            <person name="Mikami K."/>
            <person name="Miyazaki S."/>
            <person name="Morinaga S."/>
            <person name="Murata T."/>
            <person name="Mueller-Roeber B."/>
            <person name="Nelson D.R."/>
            <person name="Obara M."/>
            <person name="Oguri Y."/>
            <person name="Olmstead R.G."/>
            <person name="Onodera N."/>
            <person name="Petersen B.L."/>
            <person name="Pils B."/>
            <person name="Prigge M."/>
            <person name="Rensing S.A."/>
            <person name="Riano-Pachon D.M."/>
            <person name="Roberts A.W."/>
            <person name="Sato Y."/>
            <person name="Scheller H.V."/>
            <person name="Schulz B."/>
            <person name="Schulz C."/>
            <person name="Shakirov E.V."/>
            <person name="Shibagaki N."/>
            <person name="Shinohara N."/>
            <person name="Shippen D.E."/>
            <person name="Soerensen I."/>
            <person name="Sotooka R."/>
            <person name="Sugimoto N."/>
            <person name="Sugita M."/>
            <person name="Sumikawa N."/>
            <person name="Tanurdzic M."/>
            <person name="Theissen G."/>
            <person name="Ulvskov P."/>
            <person name="Wakazuki S."/>
            <person name="Weng J.K."/>
            <person name="Willats W.W."/>
            <person name="Wipf D."/>
            <person name="Wolf P.G."/>
            <person name="Yang L."/>
            <person name="Zimmer A.D."/>
            <person name="Zhu Q."/>
            <person name="Mitros T."/>
            <person name="Hellsten U."/>
            <person name="Loque D."/>
            <person name="Otillar R."/>
            <person name="Salamov A."/>
            <person name="Schmutz J."/>
            <person name="Shapiro H."/>
            <person name="Lindquist E."/>
            <person name="Lucas S."/>
            <person name="Rokhsar D."/>
            <person name="Grigoriev I.V."/>
        </authorList>
    </citation>
    <scope>NUCLEOTIDE SEQUENCE [LARGE SCALE GENOMIC DNA]</scope>
</reference>
<dbReference type="CDD" id="cd06465">
    <property type="entry name" value="p23_hB-ind1_like"/>
    <property type="match status" value="1"/>
</dbReference>
<evidence type="ECO:0000313" key="4">
    <source>
        <dbReference type="EMBL" id="EFJ06560.1"/>
    </source>
</evidence>
<name>D8T9W3_SELML</name>
<dbReference type="GO" id="GO:0051879">
    <property type="term" value="F:Hsp90 protein binding"/>
    <property type="evidence" value="ECO:0000318"/>
    <property type="project" value="GO_Central"/>
</dbReference>
<evidence type="ECO:0000259" key="3">
    <source>
        <dbReference type="PROSITE" id="PS51203"/>
    </source>
</evidence>
<evidence type="ECO:0000256" key="2">
    <source>
        <dbReference type="SAM" id="MobiDB-lite"/>
    </source>
</evidence>
<dbReference type="KEGG" id="smo:SELMODRAFT_186712"/>
<dbReference type="GO" id="GO:0006457">
    <property type="term" value="P:protein folding"/>
    <property type="evidence" value="ECO:0000318"/>
    <property type="project" value="GO_Central"/>
</dbReference>